<keyword evidence="2" id="KW-1185">Reference proteome</keyword>
<keyword evidence="1" id="KW-0472">Membrane</keyword>
<dbReference type="AlphaFoldDB" id="A0AA85K3H8"/>
<proteinExistence type="predicted"/>
<sequence>MLFNIKDQLVYYISFLVILEVILMYHTYAHISLIKEYKNDGMKFSKPCPKYNYKYDSASGSFLCTVPTAEKCYELCQQHGCTDWPFHIPVSPADRIPRDNYRCRCFEEYKTCLYNPLSRRQIIID</sequence>
<keyword evidence="1" id="KW-1133">Transmembrane helix</keyword>
<dbReference type="Proteomes" id="UP000050795">
    <property type="component" value="Unassembled WGS sequence"/>
</dbReference>
<name>A0AA85K3H8_TRIRE</name>
<keyword evidence="1" id="KW-0812">Transmembrane</keyword>
<evidence type="ECO:0000313" key="3">
    <source>
        <dbReference type="WBParaSite" id="TREG1_58910.1"/>
    </source>
</evidence>
<reference evidence="3" key="2">
    <citation type="submission" date="2023-11" db="UniProtKB">
        <authorList>
            <consortium name="WormBaseParasite"/>
        </authorList>
    </citation>
    <scope>IDENTIFICATION</scope>
</reference>
<reference evidence="2" key="1">
    <citation type="submission" date="2022-06" db="EMBL/GenBank/DDBJ databases">
        <authorList>
            <person name="Berger JAMES D."/>
            <person name="Berger JAMES D."/>
        </authorList>
    </citation>
    <scope>NUCLEOTIDE SEQUENCE [LARGE SCALE GENOMIC DNA]</scope>
</reference>
<evidence type="ECO:0000313" key="2">
    <source>
        <dbReference type="Proteomes" id="UP000050795"/>
    </source>
</evidence>
<feature type="transmembrane region" description="Helical" evidence="1">
    <location>
        <begin position="9"/>
        <end position="28"/>
    </location>
</feature>
<organism evidence="2 3">
    <name type="scientific">Trichobilharzia regenti</name>
    <name type="common">Nasal bird schistosome</name>
    <dbReference type="NCBI Taxonomy" id="157069"/>
    <lineage>
        <taxon>Eukaryota</taxon>
        <taxon>Metazoa</taxon>
        <taxon>Spiralia</taxon>
        <taxon>Lophotrochozoa</taxon>
        <taxon>Platyhelminthes</taxon>
        <taxon>Trematoda</taxon>
        <taxon>Digenea</taxon>
        <taxon>Strigeidida</taxon>
        <taxon>Schistosomatoidea</taxon>
        <taxon>Schistosomatidae</taxon>
        <taxon>Trichobilharzia</taxon>
    </lineage>
</organism>
<accession>A0AA85K3H8</accession>
<dbReference type="WBParaSite" id="TREG1_58910.1">
    <property type="protein sequence ID" value="TREG1_58910.1"/>
    <property type="gene ID" value="TREG1_58910"/>
</dbReference>
<evidence type="ECO:0000256" key="1">
    <source>
        <dbReference type="SAM" id="Phobius"/>
    </source>
</evidence>
<protein>
    <submittedName>
        <fullName evidence="3">Uncharacterized protein</fullName>
    </submittedName>
</protein>